<evidence type="ECO:0000313" key="7">
    <source>
        <dbReference type="EMBL" id="MDT0631778.1"/>
    </source>
</evidence>
<feature type="transmembrane region" description="Helical" evidence="6">
    <location>
        <begin position="381"/>
        <end position="401"/>
    </location>
</feature>
<dbReference type="EMBL" id="JAVRHT010000017">
    <property type="protein sequence ID" value="MDT0631778.1"/>
    <property type="molecule type" value="Genomic_DNA"/>
</dbReference>
<evidence type="ECO:0000256" key="5">
    <source>
        <dbReference type="ARBA" id="ARBA00023136"/>
    </source>
</evidence>
<feature type="transmembrane region" description="Helical" evidence="6">
    <location>
        <begin position="210"/>
        <end position="232"/>
    </location>
</feature>
<feature type="transmembrane region" description="Helical" evidence="6">
    <location>
        <begin position="347"/>
        <end position="374"/>
    </location>
</feature>
<feature type="transmembrane region" description="Helical" evidence="6">
    <location>
        <begin position="413"/>
        <end position="446"/>
    </location>
</feature>
<evidence type="ECO:0000256" key="3">
    <source>
        <dbReference type="ARBA" id="ARBA00022692"/>
    </source>
</evidence>
<dbReference type="Proteomes" id="UP001267426">
    <property type="component" value="Unassembled WGS sequence"/>
</dbReference>
<keyword evidence="4 6" id="KW-1133">Transmembrane helix</keyword>
<evidence type="ECO:0000256" key="2">
    <source>
        <dbReference type="ARBA" id="ARBA00022448"/>
    </source>
</evidence>
<protein>
    <submittedName>
        <fullName evidence="7">SLC13 family permease</fullName>
    </submittedName>
</protein>
<organism evidence="7 8">
    <name type="scientific">Rubrivirga litoralis</name>
    <dbReference type="NCBI Taxonomy" id="3075598"/>
    <lineage>
        <taxon>Bacteria</taxon>
        <taxon>Pseudomonadati</taxon>
        <taxon>Rhodothermota</taxon>
        <taxon>Rhodothermia</taxon>
        <taxon>Rhodothermales</taxon>
        <taxon>Rubricoccaceae</taxon>
        <taxon>Rubrivirga</taxon>
    </lineage>
</organism>
<comment type="subcellular location">
    <subcellularLocation>
        <location evidence="1">Membrane</location>
        <topology evidence="1">Multi-pass membrane protein</topology>
    </subcellularLocation>
</comment>
<feature type="transmembrane region" description="Helical" evidence="6">
    <location>
        <begin position="171"/>
        <end position="190"/>
    </location>
</feature>
<evidence type="ECO:0000313" key="8">
    <source>
        <dbReference type="Proteomes" id="UP001267426"/>
    </source>
</evidence>
<keyword evidence="2" id="KW-0813">Transport</keyword>
<reference evidence="7 8" key="1">
    <citation type="submission" date="2023-09" db="EMBL/GenBank/DDBJ databases">
        <authorList>
            <person name="Rey-Velasco X."/>
        </authorList>
    </citation>
    <scope>NUCLEOTIDE SEQUENCE [LARGE SCALE GENOMIC DNA]</scope>
    <source>
        <strain evidence="7 8">F394</strain>
    </source>
</reference>
<keyword evidence="3 6" id="KW-0812">Transmembrane</keyword>
<dbReference type="PANTHER" id="PTHR10283:SF82">
    <property type="entry name" value="SOLUTE CARRIER FAMILY 13 MEMBER 2"/>
    <property type="match status" value="1"/>
</dbReference>
<sequence>MSRWTPARIGLWGGAALLVALLLLPAPDGLSGAGWRVAAVGLAMAVWWMTEALPIAATSLVPVVAFPVLGVASVDEAAAPYASPIVLLFLGGFLLAKAMERWGLHRRVALSVLDRVGGAPRRVLAGFIATAGLLSMGISNTATAVMMLPIASSAAATLREDGAPGAFDTTLLLGVAYACSVGGMGTLIGTPTNALLAGFVAEAYGVDLSFAGWLAVGLPFALLGLAVVYAVLLRFPARVGGVAPERAAAFAAWVRATRAELGPASPPERRVGAVFAAVAALWTTRPLWGALVPGASDAGVALLGALVLFAAPAGRSAPPRPRSAEAGGAESAGGAARLLDWPTAVTIPWGVLLLFGGGLSLAAAVDGSGLAVWIGGRLGGAAALPPLLVVGAVVAVVVVLTELTSNTATAAAFLPVLAALPFAADPLVVLVAVTFAASCAFMLPVATPPNAIVFGSGRVEIGQMMRAGAVLNVVFVVLATAWCALAVPALVDLVLPGLPAPPAGAPGP</sequence>
<keyword evidence="5 6" id="KW-0472">Membrane</keyword>
<evidence type="ECO:0000256" key="6">
    <source>
        <dbReference type="SAM" id="Phobius"/>
    </source>
</evidence>
<proteinExistence type="predicted"/>
<name>A0ABU3BR78_9BACT</name>
<feature type="transmembrane region" description="Helical" evidence="6">
    <location>
        <begin position="42"/>
        <end position="66"/>
    </location>
</feature>
<evidence type="ECO:0000256" key="1">
    <source>
        <dbReference type="ARBA" id="ARBA00004141"/>
    </source>
</evidence>
<dbReference type="RefSeq" id="WP_311663122.1">
    <property type="nucleotide sequence ID" value="NZ_JAVRHT010000017.1"/>
</dbReference>
<accession>A0ABU3BR78</accession>
<dbReference type="InterPro" id="IPR001898">
    <property type="entry name" value="SLC13A/DASS"/>
</dbReference>
<dbReference type="PANTHER" id="PTHR10283">
    <property type="entry name" value="SOLUTE CARRIER FAMILY 13 MEMBER"/>
    <property type="match status" value="1"/>
</dbReference>
<feature type="transmembrane region" description="Helical" evidence="6">
    <location>
        <begin position="78"/>
        <end position="96"/>
    </location>
</feature>
<feature type="transmembrane region" description="Helical" evidence="6">
    <location>
        <begin position="287"/>
        <end position="311"/>
    </location>
</feature>
<dbReference type="PROSITE" id="PS01271">
    <property type="entry name" value="NA_SULFATE"/>
    <property type="match status" value="1"/>
</dbReference>
<dbReference type="InterPro" id="IPR031312">
    <property type="entry name" value="Na/sul_symport_CS"/>
</dbReference>
<feature type="transmembrane region" description="Helical" evidence="6">
    <location>
        <begin position="123"/>
        <end position="150"/>
    </location>
</feature>
<keyword evidence="8" id="KW-1185">Reference proteome</keyword>
<dbReference type="Pfam" id="PF00939">
    <property type="entry name" value="Na_sulph_symp"/>
    <property type="match status" value="1"/>
</dbReference>
<gene>
    <name evidence="7" type="ORF">RM540_08480</name>
</gene>
<feature type="transmembrane region" description="Helical" evidence="6">
    <location>
        <begin position="467"/>
        <end position="491"/>
    </location>
</feature>
<comment type="caution">
    <text evidence="7">The sequence shown here is derived from an EMBL/GenBank/DDBJ whole genome shotgun (WGS) entry which is preliminary data.</text>
</comment>
<evidence type="ECO:0000256" key="4">
    <source>
        <dbReference type="ARBA" id="ARBA00022989"/>
    </source>
</evidence>